<dbReference type="SUPFAM" id="SSF55008">
    <property type="entry name" value="HMA, heavy metal-associated domain"/>
    <property type="match status" value="1"/>
</dbReference>
<feature type="domain" description="HMA" evidence="1">
    <location>
        <begin position="12"/>
        <end position="81"/>
    </location>
</feature>
<proteinExistence type="predicted"/>
<dbReference type="KEGG" id="hhl:Halha_2133"/>
<dbReference type="Proteomes" id="UP000010880">
    <property type="component" value="Chromosome"/>
</dbReference>
<dbReference type="AlphaFoldDB" id="L0KAH4"/>
<organism evidence="2 3">
    <name type="scientific">Halobacteroides halobius (strain ATCC 35273 / DSM 5150 / MD-1)</name>
    <dbReference type="NCBI Taxonomy" id="748449"/>
    <lineage>
        <taxon>Bacteria</taxon>
        <taxon>Bacillati</taxon>
        <taxon>Bacillota</taxon>
        <taxon>Clostridia</taxon>
        <taxon>Halanaerobiales</taxon>
        <taxon>Halobacteroidaceae</taxon>
        <taxon>Halobacteroides</taxon>
    </lineage>
</organism>
<dbReference type="InterPro" id="IPR006121">
    <property type="entry name" value="HMA_dom"/>
</dbReference>
<dbReference type="EMBL" id="CP003359">
    <property type="protein sequence ID" value="AGB42016.1"/>
    <property type="molecule type" value="Genomic_DNA"/>
</dbReference>
<reference evidence="3" key="1">
    <citation type="submission" date="2012-02" db="EMBL/GenBank/DDBJ databases">
        <title>The complete genome of Halobacteroides halobius DSM 5150.</title>
        <authorList>
            <person name="Lucas S."/>
            <person name="Copeland A."/>
            <person name="Lapidus A."/>
            <person name="Glavina del Rio T."/>
            <person name="Dalin E."/>
            <person name="Tice H."/>
            <person name="Bruce D."/>
            <person name="Goodwin L."/>
            <person name="Pitluck S."/>
            <person name="Peters L."/>
            <person name="Mikhailova N."/>
            <person name="Gu W."/>
            <person name="Kyrpides N."/>
            <person name="Mavromatis K."/>
            <person name="Ivanova N."/>
            <person name="Brettin T."/>
            <person name="Detter J.C."/>
            <person name="Han C."/>
            <person name="Larimer F."/>
            <person name="Land M."/>
            <person name="Hauser L."/>
            <person name="Markowitz V."/>
            <person name="Cheng J.-F."/>
            <person name="Hugenholtz P."/>
            <person name="Woyke T."/>
            <person name="Wu D."/>
            <person name="Tindall B."/>
            <person name="Pomrenke H."/>
            <person name="Brambilla E."/>
            <person name="Klenk H.-P."/>
            <person name="Eisen J.A."/>
        </authorList>
    </citation>
    <scope>NUCLEOTIDE SEQUENCE [LARGE SCALE GENOMIC DNA]</scope>
    <source>
        <strain evidence="3">ATCC 35273 / DSM 5150 / MD-1</strain>
    </source>
</reference>
<accession>L0KAH4</accession>
<evidence type="ECO:0000313" key="3">
    <source>
        <dbReference type="Proteomes" id="UP000010880"/>
    </source>
</evidence>
<evidence type="ECO:0000259" key="1">
    <source>
        <dbReference type="PROSITE" id="PS50846"/>
    </source>
</evidence>
<name>L0KAH4_HALHC</name>
<dbReference type="Gene3D" id="3.30.70.100">
    <property type="match status" value="1"/>
</dbReference>
<dbReference type="STRING" id="748449.Halha_2133"/>
<dbReference type="GO" id="GO:0046872">
    <property type="term" value="F:metal ion binding"/>
    <property type="evidence" value="ECO:0007669"/>
    <property type="project" value="InterPro"/>
</dbReference>
<dbReference type="CDD" id="cd00371">
    <property type="entry name" value="HMA"/>
    <property type="match status" value="1"/>
</dbReference>
<protein>
    <submittedName>
        <fullName evidence="2">Cation transport ATPase</fullName>
    </submittedName>
</protein>
<gene>
    <name evidence="2" type="ordered locus">Halha_2133</name>
</gene>
<dbReference type="InterPro" id="IPR036163">
    <property type="entry name" value="HMA_dom_sf"/>
</dbReference>
<sequence length="81" mass="8915">MINSCLGGVKLETANFKVKGITSPQAKSSIESALNKLEGVSQAKFNLKQERQGQVNVKFDKQKTKLKDLKTEVRATGYEVS</sequence>
<dbReference type="eggNOG" id="COG2608">
    <property type="taxonomic scope" value="Bacteria"/>
</dbReference>
<evidence type="ECO:0000313" key="2">
    <source>
        <dbReference type="EMBL" id="AGB42016.1"/>
    </source>
</evidence>
<dbReference type="HOGENOM" id="CLU_134973_10_4_9"/>
<dbReference type="PROSITE" id="PS50846">
    <property type="entry name" value="HMA_2"/>
    <property type="match status" value="1"/>
</dbReference>
<dbReference type="Pfam" id="PF00403">
    <property type="entry name" value="HMA"/>
    <property type="match status" value="1"/>
</dbReference>
<keyword evidence="3" id="KW-1185">Reference proteome</keyword>